<organism evidence="2 3">
    <name type="scientific">Candidatus Methylumidiphilus alinenensis</name>
    <dbReference type="NCBI Taxonomy" id="2202197"/>
    <lineage>
        <taxon>Bacteria</taxon>
        <taxon>Pseudomonadati</taxon>
        <taxon>Pseudomonadota</taxon>
        <taxon>Gammaproteobacteria</taxon>
        <taxon>Methylococcales</taxon>
        <taxon>Candidatus Methylumidiphilus</taxon>
    </lineage>
</organism>
<feature type="transmembrane region" description="Helical" evidence="1">
    <location>
        <begin position="28"/>
        <end position="46"/>
    </location>
</feature>
<gene>
    <name evidence="2" type="ORF">DM484_14045</name>
</gene>
<comment type="caution">
    <text evidence="2">The sequence shown here is derived from an EMBL/GenBank/DDBJ whole genome shotgun (WGS) entry which is preliminary data.</text>
</comment>
<protein>
    <submittedName>
        <fullName evidence="2">Uncharacterized protein</fullName>
    </submittedName>
</protein>
<dbReference type="AlphaFoldDB" id="A0A2W4SRJ5"/>
<evidence type="ECO:0000313" key="2">
    <source>
        <dbReference type="EMBL" id="PZN77740.1"/>
    </source>
</evidence>
<dbReference type="Proteomes" id="UP000249396">
    <property type="component" value="Unassembled WGS sequence"/>
</dbReference>
<name>A0A2W4SRJ5_9GAMM</name>
<accession>A0A2W4SRJ5</accession>
<keyword evidence="1" id="KW-0812">Transmembrane</keyword>
<evidence type="ECO:0000313" key="3">
    <source>
        <dbReference type="Proteomes" id="UP000249396"/>
    </source>
</evidence>
<proteinExistence type="predicted"/>
<dbReference type="EMBL" id="QJPH01000331">
    <property type="protein sequence ID" value="PZN77740.1"/>
    <property type="molecule type" value="Genomic_DNA"/>
</dbReference>
<reference evidence="2 3" key="1">
    <citation type="journal article" date="2018" name="Aquat. Microb. Ecol.">
        <title>Gammaproteobacterial methanotrophs dominate.</title>
        <authorList>
            <person name="Rissanen A.J."/>
            <person name="Saarenheimo J."/>
            <person name="Tiirola M."/>
            <person name="Peura S."/>
            <person name="Aalto S.L."/>
            <person name="Karvinen A."/>
            <person name="Nykanen H."/>
        </authorList>
    </citation>
    <scope>NUCLEOTIDE SEQUENCE [LARGE SCALE GENOMIC DNA]</scope>
    <source>
        <strain evidence="2">AMbin10</strain>
    </source>
</reference>
<sequence length="126" mass="14749">MSCFLYIYNTFRIEKLDTDEIKRDKSKMQIIFALLIYIIPLVVGKFQGSAIDQAMRLIGVRNDNATVQFDNDYQLFIEEITKTKDKKMYSVKILFQGLGSSNVLEYENIRLVVPSTSYRMAYENKH</sequence>
<keyword evidence="1" id="KW-0472">Membrane</keyword>
<evidence type="ECO:0000256" key="1">
    <source>
        <dbReference type="SAM" id="Phobius"/>
    </source>
</evidence>
<keyword evidence="1" id="KW-1133">Transmembrane helix</keyword>